<dbReference type="Gene3D" id="3.10.170.10">
    <property type="match status" value="1"/>
</dbReference>
<keyword evidence="4 7" id="KW-0378">Hydrolase</keyword>
<evidence type="ECO:0000256" key="3">
    <source>
        <dbReference type="ARBA" id="ARBA00022723"/>
    </source>
</evidence>
<protein>
    <recommendedName>
        <fullName evidence="7">Neutral metalloproteinase</fullName>
        <ecNumber evidence="7">3.4.24.-</ecNumber>
    </recommendedName>
</protein>
<dbReference type="PANTHER" id="PTHR43579:SF1">
    <property type="entry name" value="NEUTRAL METALLOPROTEINASE"/>
    <property type="match status" value="1"/>
</dbReference>
<evidence type="ECO:0000259" key="8">
    <source>
        <dbReference type="Pfam" id="PF01447"/>
    </source>
</evidence>
<keyword evidence="6 7" id="KW-0482">Metalloprotease</keyword>
<keyword evidence="7" id="KW-0964">Secreted</keyword>
<proteinExistence type="inferred from homology"/>
<dbReference type="GO" id="GO:0016787">
    <property type="term" value="F:hydrolase activity"/>
    <property type="evidence" value="ECO:0007669"/>
    <property type="project" value="UniProtKB-KW"/>
</dbReference>
<comment type="cofactor">
    <cofactor evidence="7">
        <name>Zn(2+)</name>
        <dbReference type="ChEBI" id="CHEBI:29105"/>
    </cofactor>
</comment>
<feature type="domain" description="Peptidase M4" evidence="8">
    <location>
        <begin position="60"/>
        <end position="168"/>
    </location>
</feature>
<evidence type="ECO:0000256" key="6">
    <source>
        <dbReference type="ARBA" id="ARBA00023049"/>
    </source>
</evidence>
<comment type="function">
    <text evidence="7">Extracellular zinc metalloprotease.</text>
</comment>
<dbReference type="Proteomes" id="UP001634154">
    <property type="component" value="Unassembled WGS sequence"/>
</dbReference>
<dbReference type="EMBL" id="JBJXVJ010000001">
    <property type="protein sequence ID" value="MFN1216788.1"/>
    <property type="molecule type" value="Genomic_DNA"/>
</dbReference>
<dbReference type="PANTHER" id="PTHR43579">
    <property type="match status" value="1"/>
</dbReference>
<dbReference type="SUPFAM" id="SSF55486">
    <property type="entry name" value="Metalloproteases ('zincins'), catalytic domain"/>
    <property type="match status" value="1"/>
</dbReference>
<dbReference type="CDD" id="cd09597">
    <property type="entry name" value="M4_TLP"/>
    <property type="match status" value="1"/>
</dbReference>
<organism evidence="10 11">
    <name type="scientific">Chryseobacterium kwangjuense</name>
    <dbReference type="NCBI Taxonomy" id="267125"/>
    <lineage>
        <taxon>Bacteria</taxon>
        <taxon>Pseudomonadati</taxon>
        <taxon>Bacteroidota</taxon>
        <taxon>Flavobacteriia</taxon>
        <taxon>Flavobacteriales</taxon>
        <taxon>Weeksellaceae</taxon>
        <taxon>Chryseobacterium group</taxon>
        <taxon>Chryseobacterium</taxon>
    </lineage>
</organism>
<dbReference type="InterPro" id="IPR001570">
    <property type="entry name" value="Peptidase_M4_C_domain"/>
</dbReference>
<dbReference type="RefSeq" id="WP_409356231.1">
    <property type="nucleotide sequence ID" value="NZ_JBJXVJ010000001.1"/>
</dbReference>
<keyword evidence="3" id="KW-0479">Metal-binding</keyword>
<comment type="similarity">
    <text evidence="1 7">Belongs to the peptidase M4 family.</text>
</comment>
<keyword evidence="2 7" id="KW-0645">Protease</keyword>
<dbReference type="InterPro" id="IPR013856">
    <property type="entry name" value="Peptidase_M4_domain"/>
</dbReference>
<name>A0ABW9K3S0_9FLAO</name>
<comment type="subcellular location">
    <subcellularLocation>
        <location evidence="7">Secreted</location>
    </subcellularLocation>
</comment>
<dbReference type="PRINTS" id="PR00730">
    <property type="entry name" value="THERMOLYSIN"/>
</dbReference>
<evidence type="ECO:0000259" key="9">
    <source>
        <dbReference type="Pfam" id="PF02868"/>
    </source>
</evidence>
<evidence type="ECO:0000256" key="2">
    <source>
        <dbReference type="ARBA" id="ARBA00022670"/>
    </source>
</evidence>
<keyword evidence="11" id="KW-1185">Reference proteome</keyword>
<evidence type="ECO:0000313" key="10">
    <source>
        <dbReference type="EMBL" id="MFN1216788.1"/>
    </source>
</evidence>
<evidence type="ECO:0000256" key="7">
    <source>
        <dbReference type="RuleBase" id="RU366073"/>
    </source>
</evidence>
<dbReference type="InterPro" id="IPR023612">
    <property type="entry name" value="Peptidase_M4"/>
</dbReference>
<comment type="caution">
    <text evidence="10">The sequence shown here is derived from an EMBL/GenBank/DDBJ whole genome shotgun (WGS) entry which is preliminary data.</text>
</comment>
<feature type="domain" description="Peptidase M4 C-terminal" evidence="9">
    <location>
        <begin position="171"/>
        <end position="332"/>
    </location>
</feature>
<dbReference type="EC" id="3.4.24.-" evidence="7"/>
<reference evidence="10 11" key="1">
    <citation type="submission" date="2024-12" db="EMBL/GenBank/DDBJ databases">
        <title>Draft genome sequence of Chryseobacterium kwangjuense AG447.</title>
        <authorList>
            <person name="Cheptsov V.S."/>
            <person name="Belov A."/>
            <person name="Zavarzina A.G."/>
        </authorList>
    </citation>
    <scope>NUCLEOTIDE SEQUENCE [LARGE SCALE GENOMIC DNA]</scope>
    <source>
        <strain evidence="10 11">AG447</strain>
    </source>
</reference>
<accession>A0ABW9K3S0</accession>
<sequence>MCKKCFCSIVPPNVLSGLSKDGSEASKLALADLASLKLKREATLAGITKQAIVKGNTNRYVYDCQNSWQLRKELVRKEGEGPVADQQVNKVYEISGFMKDYLMNTFGYDSLDNNGMDLIFSVHYQDNYPNAFWDGDEMVFGDGDGKELIGFANSIDVIAHELMHGITQFTANLQYYGQPGALNEHFSDVFGTVIKQRLLKQTPSEADWLIGNDIIGPAFPGEALRSMKAPGSANIYDNQPDHMDNYYNGPKDNQGVHINSGIPNKAFYLATIQLGLDVTEKVWFQTLKKLWAIANFNDMVEKILEVTSDMIKNNEIPKNSLAIIEDAFSQVGLKADKLSLNYQIEISGGILPVNKVLEGEISDHELIRYVERNKMTDLTNPLLRDGQAYKFNLKTNKLKKEFTVDESSLDDHLKKIIDIAQKSNAL</sequence>
<dbReference type="InterPro" id="IPR052759">
    <property type="entry name" value="Metalloprotease_M4"/>
</dbReference>
<dbReference type="Gene3D" id="1.10.390.10">
    <property type="entry name" value="Neutral Protease Domain 2"/>
    <property type="match status" value="1"/>
</dbReference>
<dbReference type="Pfam" id="PF01447">
    <property type="entry name" value="Peptidase_M4"/>
    <property type="match status" value="1"/>
</dbReference>
<evidence type="ECO:0000256" key="1">
    <source>
        <dbReference type="ARBA" id="ARBA00009388"/>
    </source>
</evidence>
<gene>
    <name evidence="10" type="ORF">ACKW6Q_07340</name>
</gene>
<keyword evidence="5 7" id="KW-0862">Zinc</keyword>
<dbReference type="Pfam" id="PF02868">
    <property type="entry name" value="Peptidase_M4_C"/>
    <property type="match status" value="1"/>
</dbReference>
<evidence type="ECO:0000313" key="11">
    <source>
        <dbReference type="Proteomes" id="UP001634154"/>
    </source>
</evidence>
<evidence type="ECO:0000256" key="5">
    <source>
        <dbReference type="ARBA" id="ARBA00022833"/>
    </source>
</evidence>
<evidence type="ECO:0000256" key="4">
    <source>
        <dbReference type="ARBA" id="ARBA00022801"/>
    </source>
</evidence>
<dbReference type="InterPro" id="IPR027268">
    <property type="entry name" value="Peptidase_M4/M1_CTD_sf"/>
</dbReference>